<dbReference type="InterPro" id="IPR001275">
    <property type="entry name" value="DM_DNA-bd"/>
</dbReference>
<keyword evidence="1 5" id="KW-0479">Metal-binding</keyword>
<keyword evidence="3 5" id="KW-0238">DNA-binding</keyword>
<keyword evidence="2 5" id="KW-0862">Zinc</keyword>
<dbReference type="PANTHER" id="PTHR12322:SF53">
    <property type="entry name" value="DOUBLESEX-MAB RELATED 11E"/>
    <property type="match status" value="1"/>
</dbReference>
<comment type="subcellular location">
    <subcellularLocation>
        <location evidence="5">Nucleus</location>
    </subcellularLocation>
</comment>
<dbReference type="GO" id="GO:0000981">
    <property type="term" value="F:DNA-binding transcription factor activity, RNA polymerase II-specific"/>
    <property type="evidence" value="ECO:0007669"/>
    <property type="project" value="TreeGrafter"/>
</dbReference>
<evidence type="ECO:0000313" key="8">
    <source>
        <dbReference type="EMBL" id="GAA51980.1"/>
    </source>
</evidence>
<feature type="region of interest" description="Disordered" evidence="6">
    <location>
        <begin position="284"/>
        <end position="315"/>
    </location>
</feature>
<dbReference type="GO" id="GO:0007548">
    <property type="term" value="P:sex differentiation"/>
    <property type="evidence" value="ECO:0007669"/>
    <property type="project" value="TreeGrafter"/>
</dbReference>
<feature type="compositionally biased region" description="Polar residues" evidence="6">
    <location>
        <begin position="8"/>
        <end position="18"/>
    </location>
</feature>
<dbReference type="Gene3D" id="4.10.1040.10">
    <property type="entry name" value="DM DNA-binding domain"/>
    <property type="match status" value="1"/>
</dbReference>
<dbReference type="SUPFAM" id="SSF82927">
    <property type="entry name" value="Cysteine-rich DNA binding domain, (DM domain)"/>
    <property type="match status" value="1"/>
</dbReference>
<evidence type="ECO:0000259" key="7">
    <source>
        <dbReference type="PROSITE" id="PS50809"/>
    </source>
</evidence>
<dbReference type="InterPro" id="IPR036407">
    <property type="entry name" value="DM_DNA-bd_sf"/>
</dbReference>
<reference key="2">
    <citation type="submission" date="2011-10" db="EMBL/GenBank/DDBJ databases">
        <title>The genome and transcriptome sequence of Clonorchis sinensis provide insights into the carcinogenic liver fluke.</title>
        <authorList>
            <person name="Wang X."/>
            <person name="Huang Y."/>
            <person name="Chen W."/>
            <person name="Liu H."/>
            <person name="Guo L."/>
            <person name="Chen Y."/>
            <person name="Luo F."/>
            <person name="Zhou W."/>
            <person name="Sun J."/>
            <person name="Mao Q."/>
            <person name="Liang P."/>
            <person name="Zhou C."/>
            <person name="Tian Y."/>
            <person name="Men J."/>
            <person name="Lv X."/>
            <person name="Huang L."/>
            <person name="Zhou J."/>
            <person name="Hu Y."/>
            <person name="Li R."/>
            <person name="Zhang F."/>
            <person name="Lei H."/>
            <person name="Li X."/>
            <person name="Hu X."/>
            <person name="Liang C."/>
            <person name="Xu J."/>
            <person name="Wu Z."/>
            <person name="Yu X."/>
        </authorList>
    </citation>
    <scope>NUCLEOTIDE SEQUENCE</scope>
    <source>
        <strain>Henan</strain>
    </source>
</reference>
<evidence type="ECO:0000256" key="1">
    <source>
        <dbReference type="ARBA" id="ARBA00022723"/>
    </source>
</evidence>
<organism evidence="8 9">
    <name type="scientific">Clonorchis sinensis</name>
    <name type="common">Chinese liver fluke</name>
    <dbReference type="NCBI Taxonomy" id="79923"/>
    <lineage>
        <taxon>Eukaryota</taxon>
        <taxon>Metazoa</taxon>
        <taxon>Spiralia</taxon>
        <taxon>Lophotrochozoa</taxon>
        <taxon>Platyhelminthes</taxon>
        <taxon>Trematoda</taxon>
        <taxon>Digenea</taxon>
        <taxon>Opisthorchiida</taxon>
        <taxon>Opisthorchiata</taxon>
        <taxon>Opisthorchiidae</taxon>
        <taxon>Clonorchis</taxon>
    </lineage>
</organism>
<gene>
    <name evidence="8" type="ORF">CLF_107166</name>
</gene>
<evidence type="ECO:0000256" key="4">
    <source>
        <dbReference type="ARBA" id="ARBA00023242"/>
    </source>
</evidence>
<dbReference type="GO" id="GO:0000978">
    <property type="term" value="F:RNA polymerase II cis-regulatory region sequence-specific DNA binding"/>
    <property type="evidence" value="ECO:0007669"/>
    <property type="project" value="TreeGrafter"/>
</dbReference>
<feature type="DNA-binding region" description="DM" evidence="5">
    <location>
        <begin position="31"/>
        <end position="78"/>
    </location>
</feature>
<evidence type="ECO:0000256" key="2">
    <source>
        <dbReference type="ARBA" id="ARBA00022833"/>
    </source>
</evidence>
<evidence type="ECO:0000313" key="9">
    <source>
        <dbReference type="Proteomes" id="UP000008909"/>
    </source>
</evidence>
<protein>
    <submittedName>
        <fullName evidence="8">Doublesex-and mab-3-related transcription factor A2</fullName>
    </submittedName>
</protein>
<dbReference type="PROSITE" id="PS50809">
    <property type="entry name" value="DM_2"/>
    <property type="match status" value="1"/>
</dbReference>
<accession>G7YG97</accession>
<feature type="region of interest" description="Disordered" evidence="6">
    <location>
        <begin position="1"/>
        <end position="21"/>
    </location>
</feature>
<dbReference type="Proteomes" id="UP000008909">
    <property type="component" value="Unassembled WGS sequence"/>
</dbReference>
<dbReference type="Pfam" id="PF00751">
    <property type="entry name" value="DM"/>
    <property type="match status" value="1"/>
</dbReference>
<dbReference type="SMART" id="SM00301">
    <property type="entry name" value="DM"/>
    <property type="match status" value="1"/>
</dbReference>
<evidence type="ECO:0000256" key="6">
    <source>
        <dbReference type="SAM" id="MobiDB-lite"/>
    </source>
</evidence>
<keyword evidence="4 5" id="KW-0539">Nucleus</keyword>
<dbReference type="InterPro" id="IPR026607">
    <property type="entry name" value="DMRT"/>
</dbReference>
<dbReference type="AlphaFoldDB" id="G7YG97"/>
<dbReference type="PROSITE" id="PS40000">
    <property type="entry name" value="DM_1"/>
    <property type="match status" value="1"/>
</dbReference>
<evidence type="ECO:0000256" key="3">
    <source>
        <dbReference type="ARBA" id="ARBA00023125"/>
    </source>
</evidence>
<keyword evidence="9" id="KW-1185">Reference proteome</keyword>
<proteinExistence type="predicted"/>
<feature type="compositionally biased region" description="Polar residues" evidence="6">
    <location>
        <begin position="288"/>
        <end position="315"/>
    </location>
</feature>
<feature type="domain" description="DM" evidence="7">
    <location>
        <begin position="31"/>
        <end position="78"/>
    </location>
</feature>
<dbReference type="EMBL" id="DF143225">
    <property type="protein sequence ID" value="GAA51980.1"/>
    <property type="molecule type" value="Genomic_DNA"/>
</dbReference>
<dbReference type="GO" id="GO:0046872">
    <property type="term" value="F:metal ion binding"/>
    <property type="evidence" value="ECO:0007669"/>
    <property type="project" value="UniProtKB-KW"/>
</dbReference>
<reference evidence="8" key="1">
    <citation type="journal article" date="2011" name="Genome Biol.">
        <title>The draft genome of the carcinogenic human liver fluke Clonorchis sinensis.</title>
        <authorList>
            <person name="Wang X."/>
            <person name="Chen W."/>
            <person name="Huang Y."/>
            <person name="Sun J."/>
            <person name="Men J."/>
            <person name="Liu H."/>
            <person name="Luo F."/>
            <person name="Guo L."/>
            <person name="Lv X."/>
            <person name="Deng C."/>
            <person name="Zhou C."/>
            <person name="Fan Y."/>
            <person name="Li X."/>
            <person name="Huang L."/>
            <person name="Hu Y."/>
            <person name="Liang C."/>
            <person name="Hu X."/>
            <person name="Xu J."/>
            <person name="Yu X."/>
        </authorList>
    </citation>
    <scope>NUCLEOTIDE SEQUENCE [LARGE SCALE GENOMIC DNA]</scope>
    <source>
        <strain evidence="8">Henan</strain>
    </source>
</reference>
<dbReference type="PANTHER" id="PTHR12322">
    <property type="entry name" value="DOUBLESEX AND MAB-3 RELATED TRANSCRIPTION FACTOR DMRT"/>
    <property type="match status" value="1"/>
</dbReference>
<name>G7YG97_CLOSI</name>
<sequence>MRNKSDSPRASNTRNSGYSEFGATPLRVPKCTRCRNHGVVSSLRGHKRNCRWKNCRCSACLLVVERQRVMAAQVALRRRPTLVVLLDVDSAPDSVGRQKSWRFLALKDVPSESVFPMRIMYANSCGRVRVYGNLWPEFTRNDAYSPSDIDSSSANNGTLRDGKNFNNYQILCVNNGRRVVKLRVGSTRVVQYNSTQEIDVTMLVELYSDEEFEPCEQTSSLSPTVTDSGQTVNELQPLHVNSFGMFEVKPSKDSGTESHQREKVSVATSHVLTLTYTQTHLHIGKPSTVKTQTRARTGSRKSTALHKSTDNMEQV</sequence>
<dbReference type="GO" id="GO:0005634">
    <property type="term" value="C:nucleus"/>
    <property type="evidence" value="ECO:0007669"/>
    <property type="project" value="UniProtKB-SubCell"/>
</dbReference>
<dbReference type="FunFam" id="4.10.1040.10:FF:000001">
    <property type="entry name" value="doublesex- and mab-3-related transcription factor 1"/>
    <property type="match status" value="1"/>
</dbReference>
<evidence type="ECO:0000256" key="5">
    <source>
        <dbReference type="PROSITE-ProRule" id="PRU00070"/>
    </source>
</evidence>